<evidence type="ECO:0000313" key="2">
    <source>
        <dbReference type="Proteomes" id="UP000198345"/>
    </source>
</evidence>
<dbReference type="EMBL" id="MUGW01000017">
    <property type="protein sequence ID" value="OXA92878.1"/>
    <property type="molecule type" value="Genomic_DNA"/>
</dbReference>
<comment type="caution">
    <text evidence="1">The sequence shown here is derived from an EMBL/GenBank/DDBJ whole genome shotgun (WGS) entry which is preliminary data.</text>
</comment>
<accession>A0A226HG93</accession>
<sequence>MKNYQKKSAFLILFGLSLNIYNIHSQTNNNTSLYNWFDTTLGKQNLDINNGALHTNPYKTLDDNTLYFDEDVFTKGTLTFEGQTYYETALKYDIYRDILVLNPYGASEHIGISLVTEKVDAFSLYDRNFVKLKKGQYNSPNLTTGYYETSESSEDFVFFIKHSKLMQKIVKEDGIFYKFKRSNNYLLAYHKKLYTVNSKSEIIQIFPDKKKQINEFYIMNREVKKSDLNKFMTNLMKFIYNSLSNQNN</sequence>
<reference evidence="1 2" key="1">
    <citation type="submission" date="2016-11" db="EMBL/GenBank/DDBJ databases">
        <title>Whole genomes of Flavobacteriaceae.</title>
        <authorList>
            <person name="Stine C."/>
            <person name="Li C."/>
            <person name="Tadesse D."/>
        </authorList>
    </citation>
    <scope>NUCLEOTIDE SEQUENCE [LARGE SCALE GENOMIC DNA]</scope>
    <source>
        <strain evidence="1 2">DSM 18292</strain>
    </source>
</reference>
<evidence type="ECO:0000313" key="1">
    <source>
        <dbReference type="EMBL" id="OXA92878.1"/>
    </source>
</evidence>
<dbReference type="OrthoDB" id="1187639at2"/>
<dbReference type="RefSeq" id="WP_089049494.1">
    <property type="nucleotide sequence ID" value="NZ_FXTV01000001.1"/>
</dbReference>
<proteinExistence type="predicted"/>
<organism evidence="1 2">
    <name type="scientific">Flavobacterium hercynium</name>
    <dbReference type="NCBI Taxonomy" id="387094"/>
    <lineage>
        <taxon>Bacteria</taxon>
        <taxon>Pseudomonadati</taxon>
        <taxon>Bacteroidota</taxon>
        <taxon>Flavobacteriia</taxon>
        <taxon>Flavobacteriales</taxon>
        <taxon>Flavobacteriaceae</taxon>
        <taxon>Flavobacterium</taxon>
    </lineage>
</organism>
<keyword evidence="2" id="KW-1185">Reference proteome</keyword>
<dbReference type="Proteomes" id="UP000198345">
    <property type="component" value="Unassembled WGS sequence"/>
</dbReference>
<dbReference type="AlphaFoldDB" id="A0A226HG93"/>
<gene>
    <name evidence="1" type="ORF">B0A66_08905</name>
</gene>
<name>A0A226HG93_9FLAO</name>
<protein>
    <submittedName>
        <fullName evidence="1">Uncharacterized protein</fullName>
    </submittedName>
</protein>